<dbReference type="InterPro" id="IPR020568">
    <property type="entry name" value="Ribosomal_Su5_D2-typ_SF"/>
</dbReference>
<dbReference type="Pfam" id="PF03331">
    <property type="entry name" value="LpxC"/>
    <property type="match status" value="2"/>
</dbReference>
<comment type="pathway">
    <text evidence="2">Glycolipid biosynthesis; lipid IV(A) biosynthesis; lipid IV(A) from (3R)-3-hydroxytetradecanoyl-[acyl-carrier-protein] and UDP-N-acetyl-alpha-D-glucosamine: step 2/6.</text>
</comment>
<dbReference type="EMBL" id="FNXT01000025">
    <property type="protein sequence ID" value="SZX59744.1"/>
    <property type="molecule type" value="Genomic_DNA"/>
</dbReference>
<dbReference type="STRING" id="3088.A0A383V589"/>
<dbReference type="InterPro" id="IPR011334">
    <property type="entry name" value="UDP-acyl_GlcNac_deAcase_C"/>
</dbReference>
<evidence type="ECO:0000256" key="1">
    <source>
        <dbReference type="ARBA" id="ARBA00001947"/>
    </source>
</evidence>
<keyword evidence="7" id="KW-0479">Metal-binding</keyword>
<evidence type="ECO:0000256" key="7">
    <source>
        <dbReference type="ARBA" id="ARBA00022723"/>
    </source>
</evidence>
<dbReference type="GO" id="GO:0016020">
    <property type="term" value="C:membrane"/>
    <property type="evidence" value="ECO:0007669"/>
    <property type="project" value="GOC"/>
</dbReference>
<name>A0A383V589_TETOB</name>
<evidence type="ECO:0000256" key="5">
    <source>
        <dbReference type="ARBA" id="ARBA00022516"/>
    </source>
</evidence>
<keyword evidence="9" id="KW-0862">Zinc</keyword>
<keyword evidence="6" id="KW-0441">Lipid A biosynthesis</keyword>
<dbReference type="Gene3D" id="3.30.230.20">
    <property type="entry name" value="lpxc deacetylase, domain 1"/>
    <property type="match status" value="2"/>
</dbReference>
<organism evidence="14 15">
    <name type="scientific">Tetradesmus obliquus</name>
    <name type="common">Green alga</name>
    <name type="synonym">Acutodesmus obliquus</name>
    <dbReference type="NCBI Taxonomy" id="3088"/>
    <lineage>
        <taxon>Eukaryota</taxon>
        <taxon>Viridiplantae</taxon>
        <taxon>Chlorophyta</taxon>
        <taxon>core chlorophytes</taxon>
        <taxon>Chlorophyceae</taxon>
        <taxon>CS clade</taxon>
        <taxon>Sphaeropleales</taxon>
        <taxon>Scenedesmaceae</taxon>
        <taxon>Tetradesmus</taxon>
    </lineage>
</organism>
<keyword evidence="15" id="KW-1185">Reference proteome</keyword>
<proteinExistence type="inferred from homology"/>
<dbReference type="PANTHER" id="PTHR33694">
    <property type="entry name" value="UDP-3-O-ACYL-N-ACETYLGLUCOSAMINE DEACETYLASE 1, MITOCHONDRIAL-RELATED"/>
    <property type="match status" value="1"/>
</dbReference>
<dbReference type="AlphaFoldDB" id="A0A383V589"/>
<evidence type="ECO:0000256" key="8">
    <source>
        <dbReference type="ARBA" id="ARBA00022801"/>
    </source>
</evidence>
<dbReference type="InterPro" id="IPR004463">
    <property type="entry name" value="UDP-acyl_GlcNac_deAcase"/>
</dbReference>
<evidence type="ECO:0000313" key="15">
    <source>
        <dbReference type="Proteomes" id="UP000256970"/>
    </source>
</evidence>
<reference evidence="14 15" key="1">
    <citation type="submission" date="2016-10" db="EMBL/GenBank/DDBJ databases">
        <authorList>
            <person name="Cai Z."/>
        </authorList>
    </citation>
    <scope>NUCLEOTIDE SEQUENCE [LARGE SCALE GENOMIC DNA]</scope>
</reference>
<sequence>MPELPMPLDYQQTLVKSFTLGGIGLHGAEYAVVRVRPAFAGEGRYFVRVPDGTNGGRFVFDEGSLLDEAPYEEGITPVPVPEEVEDLKVEWFTTYLAAQEEQGYIGTFGDFLQQRVLEGQLEARTRAMMLGLPLDDDEPDVEPDLSMEPEEIEQLDPSDPSLVRATIGSVRQPDYPFTQLGEGDNRVISVELLLAALEASGVDNARIEIEGGHEIPVLDNSALGWCIDIQCAGLRPAPIRPGSEVAEAAKMTAAGAAVAEGSDDLVVLRRELLRLPKAVAVQDEFGWISFFPGPFSKLTACADHNLVAPVIGTQWLTWHSDDVHFRYSLAPARAYAESVEELFSLREQGFVQAGAEDLFLIAAGDRWWDPAVVRMAYDEPVRYKLSQLVGNLSLLSMNGSQGIPVGHITAYNASPSLQLSFVQAMLEAVEEGNFTSYGEVIEEQAAWVAVKYGAFKDAAGADGLGLAARRSSTSVGGDVVLEYEDEDEMEEEEYEDEAEA</sequence>
<comment type="cofactor">
    <cofactor evidence="1">
        <name>Zn(2+)</name>
        <dbReference type="ChEBI" id="CHEBI:29105"/>
    </cofactor>
</comment>
<dbReference type="PANTHER" id="PTHR33694:SF1">
    <property type="entry name" value="UDP-3-O-ACYL-N-ACETYLGLUCOSAMINE DEACETYLASE 1, MITOCHONDRIAL-RELATED"/>
    <property type="match status" value="1"/>
</dbReference>
<keyword evidence="5" id="KW-0444">Lipid biosynthesis</keyword>
<evidence type="ECO:0000256" key="3">
    <source>
        <dbReference type="ARBA" id="ARBA00006170"/>
    </source>
</evidence>
<dbReference type="SUPFAM" id="SSF54211">
    <property type="entry name" value="Ribosomal protein S5 domain 2-like"/>
    <property type="match status" value="2"/>
</dbReference>
<protein>
    <recommendedName>
        <fullName evidence="4">UDP-3-O-acyl-N-acetylglucosamine deacetylase</fullName>
        <ecNumber evidence="4">3.5.1.108</ecNumber>
    </recommendedName>
</protein>
<dbReference type="GO" id="GO:0009245">
    <property type="term" value="P:lipid A biosynthetic process"/>
    <property type="evidence" value="ECO:0007669"/>
    <property type="project" value="UniProtKB-KW"/>
</dbReference>
<accession>A0A383V589</accession>
<keyword evidence="8" id="KW-0378">Hydrolase</keyword>
<evidence type="ECO:0000313" key="14">
    <source>
        <dbReference type="EMBL" id="SZX59744.1"/>
    </source>
</evidence>
<evidence type="ECO:0000256" key="10">
    <source>
        <dbReference type="ARBA" id="ARBA00023098"/>
    </source>
</evidence>
<comment type="similarity">
    <text evidence="3">Belongs to the LpxC family.</text>
</comment>
<evidence type="ECO:0000256" key="13">
    <source>
        <dbReference type="SAM" id="MobiDB-lite"/>
    </source>
</evidence>
<evidence type="ECO:0000256" key="9">
    <source>
        <dbReference type="ARBA" id="ARBA00022833"/>
    </source>
</evidence>
<evidence type="ECO:0000256" key="12">
    <source>
        <dbReference type="ARBA" id="ARBA00024987"/>
    </source>
</evidence>
<evidence type="ECO:0000256" key="4">
    <source>
        <dbReference type="ARBA" id="ARBA00012745"/>
    </source>
</evidence>
<dbReference type="OrthoDB" id="10265200at2759"/>
<dbReference type="GO" id="GO:2001289">
    <property type="term" value="P:lipid X metabolic process"/>
    <property type="evidence" value="ECO:0007669"/>
    <property type="project" value="UniProtKB-ARBA"/>
</dbReference>
<evidence type="ECO:0000256" key="6">
    <source>
        <dbReference type="ARBA" id="ARBA00022556"/>
    </source>
</evidence>
<dbReference type="Proteomes" id="UP000256970">
    <property type="component" value="Unassembled WGS sequence"/>
</dbReference>
<dbReference type="Gene3D" id="3.30.1700.10">
    <property type="entry name" value="lpxc deacetylase, domain 2"/>
    <property type="match status" value="1"/>
</dbReference>
<feature type="region of interest" description="Disordered" evidence="13">
    <location>
        <begin position="477"/>
        <end position="500"/>
    </location>
</feature>
<comment type="function">
    <text evidence="12">Involved in the biosynthesis of lipid A, a phosphorylated glycolipid that in bacteria anchors the lipopolysaccharide to the outer membrane of the cell. Lipid A-like molecules in plants may serve as structural components of the outer membranes of mitochondria and/or chloroplasts, or may be involved in signal transduction or plant defense responses.</text>
</comment>
<dbReference type="UniPathway" id="UPA00359">
    <property type="reaction ID" value="UER00478"/>
</dbReference>
<feature type="compositionally biased region" description="Acidic residues" evidence="13">
    <location>
        <begin position="481"/>
        <end position="500"/>
    </location>
</feature>
<gene>
    <name evidence="14" type="ORF">BQ4739_LOCUS356</name>
</gene>
<evidence type="ECO:0000256" key="11">
    <source>
        <dbReference type="ARBA" id="ARBA00024535"/>
    </source>
</evidence>
<dbReference type="InterPro" id="IPR015870">
    <property type="entry name" value="UDP-acyl_N-AcGlcN_deAcase_N"/>
</dbReference>
<dbReference type="EC" id="3.5.1.108" evidence="4"/>
<dbReference type="GO" id="GO:0046872">
    <property type="term" value="F:metal ion binding"/>
    <property type="evidence" value="ECO:0007669"/>
    <property type="project" value="UniProtKB-KW"/>
</dbReference>
<evidence type="ECO:0000256" key="2">
    <source>
        <dbReference type="ARBA" id="ARBA00005002"/>
    </source>
</evidence>
<keyword evidence="10" id="KW-0443">Lipid metabolism</keyword>
<dbReference type="GO" id="GO:0103117">
    <property type="term" value="F:UDP-3-O-acyl-N-acetylglucosamine deacetylase activity"/>
    <property type="evidence" value="ECO:0007669"/>
    <property type="project" value="UniProtKB-EC"/>
</dbReference>
<comment type="catalytic activity">
    <reaction evidence="11">
        <text>a UDP-3-O-[(3R)-3-hydroxyacyl]-N-acetyl-alpha-D-glucosamine + H2O = a UDP-3-O-[(3R)-3-hydroxyacyl]-alpha-D-glucosamine + acetate</text>
        <dbReference type="Rhea" id="RHEA:67816"/>
        <dbReference type="ChEBI" id="CHEBI:15377"/>
        <dbReference type="ChEBI" id="CHEBI:30089"/>
        <dbReference type="ChEBI" id="CHEBI:137740"/>
        <dbReference type="ChEBI" id="CHEBI:173225"/>
        <dbReference type="EC" id="3.5.1.108"/>
    </reaction>
</comment>